<organism evidence="2 3">
    <name type="scientific">Brassica cretica</name>
    <name type="common">Mustard</name>
    <dbReference type="NCBI Taxonomy" id="69181"/>
    <lineage>
        <taxon>Eukaryota</taxon>
        <taxon>Viridiplantae</taxon>
        <taxon>Streptophyta</taxon>
        <taxon>Embryophyta</taxon>
        <taxon>Tracheophyta</taxon>
        <taxon>Spermatophyta</taxon>
        <taxon>Magnoliopsida</taxon>
        <taxon>eudicotyledons</taxon>
        <taxon>Gunneridae</taxon>
        <taxon>Pentapetalae</taxon>
        <taxon>rosids</taxon>
        <taxon>malvids</taxon>
        <taxon>Brassicales</taxon>
        <taxon>Brassicaceae</taxon>
        <taxon>Brassiceae</taxon>
        <taxon>Brassica</taxon>
    </lineage>
</organism>
<dbReference type="EMBL" id="QGKV02000299">
    <property type="protein sequence ID" value="KAF3594720.1"/>
    <property type="molecule type" value="Genomic_DNA"/>
</dbReference>
<dbReference type="Proteomes" id="UP000266723">
    <property type="component" value="Unassembled WGS sequence"/>
</dbReference>
<reference evidence="2 3" key="1">
    <citation type="journal article" date="2020" name="BMC Genomics">
        <title>Intraspecific diversification of the crop wild relative Brassica cretica Lam. using demographic model selection.</title>
        <authorList>
            <person name="Kioukis A."/>
            <person name="Michalopoulou V.A."/>
            <person name="Briers L."/>
            <person name="Pirintsos S."/>
            <person name="Studholme D.J."/>
            <person name="Pavlidis P."/>
            <person name="Sarris P.F."/>
        </authorList>
    </citation>
    <scope>NUCLEOTIDE SEQUENCE [LARGE SCALE GENOMIC DNA]</scope>
    <source>
        <strain evidence="3">cv. PFS-1207/04</strain>
    </source>
</reference>
<accession>A0ABQ7EDV8</accession>
<feature type="signal peptide" evidence="1">
    <location>
        <begin position="1"/>
        <end position="17"/>
    </location>
</feature>
<evidence type="ECO:0000256" key="1">
    <source>
        <dbReference type="SAM" id="SignalP"/>
    </source>
</evidence>
<sequence>MGSVWLIIFFSTVNLSSERLISSPVVAVSATISVDDSSLQPCKSIVEHSPVTYEEAELDSMLQSWASGIKRANKWKPKALQPYRKLIALHRGKRRRDYLY</sequence>
<comment type="caution">
    <text evidence="2">The sequence shown here is derived from an EMBL/GenBank/DDBJ whole genome shotgun (WGS) entry which is preliminary data.</text>
</comment>
<protein>
    <submittedName>
        <fullName evidence="2">Uncharacterized protein</fullName>
    </submittedName>
</protein>
<proteinExistence type="predicted"/>
<name>A0ABQ7EDV8_BRACR</name>
<keyword evidence="3" id="KW-1185">Reference proteome</keyword>
<evidence type="ECO:0000313" key="2">
    <source>
        <dbReference type="EMBL" id="KAF3594720.1"/>
    </source>
</evidence>
<keyword evidence="1" id="KW-0732">Signal</keyword>
<evidence type="ECO:0000313" key="3">
    <source>
        <dbReference type="Proteomes" id="UP000266723"/>
    </source>
</evidence>
<feature type="chain" id="PRO_5047126204" evidence="1">
    <location>
        <begin position="18"/>
        <end position="100"/>
    </location>
</feature>
<gene>
    <name evidence="2" type="ORF">DY000_02023029</name>
</gene>